<feature type="transmembrane region" description="Helical" evidence="6">
    <location>
        <begin position="339"/>
        <end position="363"/>
    </location>
</feature>
<comment type="caution">
    <text evidence="8">The sequence shown here is derived from an EMBL/GenBank/DDBJ whole genome shotgun (WGS) entry which is preliminary data.</text>
</comment>
<dbReference type="PANTHER" id="PTHR43478">
    <property type="entry name" value="NA+/H+ ANTIPORTER-RELATED"/>
    <property type="match status" value="1"/>
</dbReference>
<evidence type="ECO:0000313" key="9">
    <source>
        <dbReference type="Proteomes" id="UP000466864"/>
    </source>
</evidence>
<evidence type="ECO:0000256" key="2">
    <source>
        <dbReference type="ARBA" id="ARBA00022475"/>
    </source>
</evidence>
<organism evidence="8 9">
    <name type="scientific">Bilifractor porci</name>
    <dbReference type="NCBI Taxonomy" id="2606636"/>
    <lineage>
        <taxon>Bacteria</taxon>
        <taxon>Bacillati</taxon>
        <taxon>Bacillota</taxon>
        <taxon>Clostridia</taxon>
        <taxon>Lachnospirales</taxon>
        <taxon>Lachnospiraceae</taxon>
        <taxon>Bilifractor</taxon>
    </lineage>
</organism>
<dbReference type="Proteomes" id="UP000466864">
    <property type="component" value="Unassembled WGS sequence"/>
</dbReference>
<protein>
    <recommendedName>
        <fullName evidence="7">Na+/H+ antiporter NhaC-like C-terminal domain-containing protein</fullName>
    </recommendedName>
</protein>
<feature type="transmembrane region" description="Helical" evidence="6">
    <location>
        <begin position="28"/>
        <end position="49"/>
    </location>
</feature>
<evidence type="ECO:0000259" key="7">
    <source>
        <dbReference type="Pfam" id="PF03553"/>
    </source>
</evidence>
<sequence length="447" mass="48441">MGHSILGGIPILLFIVITVITKKTALSAWISSLLAIIMLKGIHFIPEYIQTMYDVLSDNSFQLLLIVAMGFSGIAAVLEKSGAMLGFQNILRKVCKNRRSTLFFTWILGGIIFIDDYLNALAVSASMKGISDNYKIPREHLAYTTNCMGACVCVLVPISSWAAFAVGIGAAYNVGPNDYLQAIPFMFYPITSIILCLLTGFDLFPKIGALKKAYLRVQTNGNVLDNQDCNVKEIDTRSLKATSPWNFLIPVGVLIIGMILADSDLVVGMILAIVSMFFLFVPQKIFKVDSFLETFTSGMSAVLPLILNIFAVYIMENASAKMGFMDALAQLISTHFPKVILPMMAFISVAAITFFAASFWALIVISYPIFIPMATATGIPAYIIIAAIMSGVALGSQSCLYSDAIFMVSAGTGVSNARQFEVVLPYTIIGAAFASVLFLVVGIRLAM</sequence>
<proteinExistence type="predicted"/>
<keyword evidence="4 6" id="KW-1133">Transmembrane helix</keyword>
<dbReference type="PANTHER" id="PTHR43478:SF1">
    <property type="entry name" value="NA+_H+ ANTIPORTER NHAC-LIKE C-TERMINAL DOMAIN-CONTAINING PROTEIN"/>
    <property type="match status" value="1"/>
</dbReference>
<dbReference type="RefSeq" id="WP_154458638.1">
    <property type="nucleotide sequence ID" value="NZ_VUMV01000008.1"/>
</dbReference>
<gene>
    <name evidence="8" type="ORF">FYJ60_10385</name>
</gene>
<dbReference type="InterPro" id="IPR018461">
    <property type="entry name" value="Na/H_Antiport_NhaC-like_C"/>
</dbReference>
<feature type="transmembrane region" description="Helical" evidence="6">
    <location>
        <begin position="61"/>
        <end position="78"/>
    </location>
</feature>
<name>A0A7X2PAH3_9FIRM</name>
<evidence type="ECO:0000256" key="6">
    <source>
        <dbReference type="SAM" id="Phobius"/>
    </source>
</evidence>
<evidence type="ECO:0000256" key="5">
    <source>
        <dbReference type="ARBA" id="ARBA00023136"/>
    </source>
</evidence>
<feature type="transmembrane region" description="Helical" evidence="6">
    <location>
        <begin position="147"/>
        <end position="173"/>
    </location>
</feature>
<dbReference type="AlphaFoldDB" id="A0A7X2PAH3"/>
<feature type="transmembrane region" description="Helical" evidence="6">
    <location>
        <begin position="185"/>
        <end position="204"/>
    </location>
</feature>
<keyword evidence="5 6" id="KW-0472">Membrane</keyword>
<dbReference type="GO" id="GO:0005886">
    <property type="term" value="C:plasma membrane"/>
    <property type="evidence" value="ECO:0007669"/>
    <property type="project" value="UniProtKB-SubCell"/>
</dbReference>
<feature type="transmembrane region" description="Helical" evidence="6">
    <location>
        <begin position="5"/>
        <end position="22"/>
    </location>
</feature>
<reference evidence="8 9" key="1">
    <citation type="submission" date="2019-08" db="EMBL/GenBank/DDBJ databases">
        <title>In-depth cultivation of the pig gut microbiome towards novel bacterial diversity and tailored functional studies.</title>
        <authorList>
            <person name="Wylensek D."/>
            <person name="Hitch T.C.A."/>
            <person name="Clavel T."/>
        </authorList>
    </citation>
    <scope>NUCLEOTIDE SEQUENCE [LARGE SCALE GENOMIC DNA]</scope>
    <source>
        <strain evidence="8 9">Oil+RF-744-WCA-WT-13</strain>
    </source>
</reference>
<keyword evidence="9" id="KW-1185">Reference proteome</keyword>
<evidence type="ECO:0000256" key="1">
    <source>
        <dbReference type="ARBA" id="ARBA00004651"/>
    </source>
</evidence>
<evidence type="ECO:0000256" key="4">
    <source>
        <dbReference type="ARBA" id="ARBA00022989"/>
    </source>
</evidence>
<feature type="domain" description="Na+/H+ antiporter NhaC-like C-terminal" evidence="7">
    <location>
        <begin position="152"/>
        <end position="443"/>
    </location>
</feature>
<keyword evidence="3 6" id="KW-0812">Transmembrane</keyword>
<feature type="transmembrane region" description="Helical" evidence="6">
    <location>
        <begin position="423"/>
        <end position="446"/>
    </location>
</feature>
<keyword evidence="2" id="KW-1003">Cell membrane</keyword>
<feature type="transmembrane region" description="Helical" evidence="6">
    <location>
        <begin position="247"/>
        <end position="280"/>
    </location>
</feature>
<dbReference type="EMBL" id="VUMV01000008">
    <property type="protein sequence ID" value="MST82723.1"/>
    <property type="molecule type" value="Genomic_DNA"/>
</dbReference>
<accession>A0A7X2PAH3</accession>
<comment type="subcellular location">
    <subcellularLocation>
        <location evidence="1">Cell membrane</location>
        <topology evidence="1">Multi-pass membrane protein</topology>
    </subcellularLocation>
</comment>
<feature type="transmembrane region" description="Helical" evidence="6">
    <location>
        <begin position="300"/>
        <end position="318"/>
    </location>
</feature>
<dbReference type="Pfam" id="PF03553">
    <property type="entry name" value="Na_H_antiporter"/>
    <property type="match status" value="1"/>
</dbReference>
<evidence type="ECO:0000256" key="3">
    <source>
        <dbReference type="ARBA" id="ARBA00022692"/>
    </source>
</evidence>
<evidence type="ECO:0000313" key="8">
    <source>
        <dbReference type="EMBL" id="MST82723.1"/>
    </source>
</evidence>